<dbReference type="GO" id="GO:0071203">
    <property type="term" value="C:WASH complex"/>
    <property type="evidence" value="ECO:0007669"/>
    <property type="project" value="TreeGrafter"/>
</dbReference>
<dbReference type="GO" id="GO:0005886">
    <property type="term" value="C:plasma membrane"/>
    <property type="evidence" value="ECO:0007669"/>
    <property type="project" value="UniProtKB-SubCell"/>
</dbReference>
<feature type="compositionally biased region" description="Basic and acidic residues" evidence="9">
    <location>
        <begin position="284"/>
        <end position="298"/>
    </location>
</feature>
<feature type="region of interest" description="Disordered" evidence="9">
    <location>
        <begin position="693"/>
        <end position="781"/>
    </location>
</feature>
<feature type="compositionally biased region" description="Acidic residues" evidence="9">
    <location>
        <begin position="1115"/>
        <end position="1125"/>
    </location>
</feature>
<feature type="compositionally biased region" description="Acidic residues" evidence="9">
    <location>
        <begin position="243"/>
        <end position="267"/>
    </location>
</feature>
<keyword evidence="6" id="KW-0967">Endosome</keyword>
<evidence type="ECO:0000256" key="8">
    <source>
        <dbReference type="ARBA" id="ARBA00038327"/>
    </source>
</evidence>
<sequence length="1327" mass="146332">MNGDVAEPAPVWERPWSLDEIRKSSQSWSLASDAGLLRFLQEFSQQTISRTHEIKKQVDGLISETKATDCRLHNVFNDFLMLSNTQFIENRVYDEEVEEPILKADVGDKTEQEKTREQKEADLIPKIQEAVNYGLQVLDSAFEQLDIKAGNSDSEEEESNERVELILEPKDLYIDRPLPYLIGSQQFMEQDDVGLGDLSSEEGSVDSDRGSVIDSEEKDEEESDDEFGNPNEDDRKTRIAQMSDEDDDDGCDLFDSEKEEDEEGDLDESTKPKKKRPTSFADELAARIKGEVPVRQDEECSSLSSETKTRKTPKEKKEVRVPSDGRISSSPIFEFGLDYEDDDIFKPPKLTDEDFTPFGSRGGLFSGGTGLFDDEEQSDLFAEAPKEESKEREEQVPASEGGSDVFSSTVTGEKDKKSAAQSMGKTPKQPGKVVLFDNDDDDDFFVEATKKPPDPVKSTADLFDDDEEGDLFKEKPAIPSVVAGTTKEMESHREAIVEKKSQPSSGEDFKPLSETPPRKQRGLFSDEEDTEDLFSSSKPVKPKATSLPTSKSTTKAPLSLFDDDEEDLFGVGPAKKHQEKTPEERAKQSGPLKKASSLLFSSDEEEQWNVSKPAKLPSEDGRKEDPAKPSSTVSRAKDVKTTSLFEEEDEEDLFAITKESQRKPQKPSLLFEDDDINGESFFSSQSVLLPSAAQATVEKVKPAQAPHTVNEKEQEEKEDLPDGTMKSNQVEDTLWCSEEPGATPVPRGTEVAGQQTKEKPFAVISSEPDGNSDLFATSPPALNKDVKNQAKKVLSLFEEEEEERLEDDDGIKNAQKGVVASEKSTRPKSTGVFQDEELLFSHKLQKDNDPDVDLFASPKKSMSANRILKPSPAGGLFGDDDEDDLFSTAKTNIPKMAEKKTLQTSVGPTSVSSNLENALSAKQDETLKAAATEASPVPIKTKEPSSRIGKLQANLAINPSALLPGAMPKVCNVKSPLPVLDTPLHEPKEVQNSEAFSAAGSNEELGVSFDQPMQADTLHNANKTRIRVPGKRRPPSRMARRLAAQEAEVSEEMDATKESQFSLPKQMSAVVNIKEPLADEAESKENGFRSSLSLPAHSSVLSAGTNKLLPPESTENGDDLFESEDLFASSSTSRPAAQSKLKEGMPDSMANKPIKGREKKPDLGDQDINDLFQPVQQKSSTKSSPIPFLEEEEDSLFTSQKTGKKELKSAICQAVDATAQDIFEDDIFATEAIKPVTKMKEKTPETNLFDDNIDIFADLTAKPKEKKTKKKVEQKSIFDDDMDDIFSSSQVKIPAPKTRSSQAVSEPKSESKILSTFDDPLNAFGGQ</sequence>
<feature type="region of interest" description="Disordered" evidence="9">
    <location>
        <begin position="1288"/>
        <end position="1327"/>
    </location>
</feature>
<dbReference type="InterPro" id="IPR029341">
    <property type="entry name" value="FAM21/CAPZIP"/>
</dbReference>
<keyword evidence="4" id="KW-1003">Cell membrane</keyword>
<dbReference type="GO" id="GO:0036010">
    <property type="term" value="P:protein localization to endosome"/>
    <property type="evidence" value="ECO:0007669"/>
    <property type="project" value="TreeGrafter"/>
</dbReference>
<feature type="compositionally biased region" description="Acidic residues" evidence="9">
    <location>
        <begin position="214"/>
        <end position="227"/>
    </location>
</feature>
<evidence type="ECO:0000256" key="4">
    <source>
        <dbReference type="ARBA" id="ARBA00022475"/>
    </source>
</evidence>
<evidence type="ECO:0000313" key="12">
    <source>
        <dbReference type="Proteomes" id="UP000276834"/>
    </source>
</evidence>
<comment type="similarity">
    <text evidence="8">Belongs to the FAM21 family.</text>
</comment>
<gene>
    <name evidence="11" type="ORF">DV515_00006012</name>
</gene>
<evidence type="ECO:0000256" key="1">
    <source>
        <dbReference type="ARBA" id="ARBA00004146"/>
    </source>
</evidence>
<feature type="domain" description="FAM21/CAPZIP" evidence="10">
    <location>
        <begin position="938"/>
        <end position="1072"/>
    </location>
</feature>
<reference evidence="11 12" key="1">
    <citation type="journal article" date="2018" name="Proc. R. Soc. B">
        <title>A non-coding region near Follistatin controls head colour polymorphism in the Gouldian finch.</title>
        <authorList>
            <person name="Toomey M.B."/>
            <person name="Marques C.I."/>
            <person name="Andrade P."/>
            <person name="Araujo P.M."/>
            <person name="Sabatino S."/>
            <person name="Gazda M.A."/>
            <person name="Afonso S."/>
            <person name="Lopes R.J."/>
            <person name="Corbo J.C."/>
            <person name="Carneiro M."/>
        </authorList>
    </citation>
    <scope>NUCLEOTIDE SEQUENCE [LARGE SCALE GENOMIC DNA]</scope>
    <source>
        <strain evidence="11">Red01</strain>
        <tissue evidence="11">Muscle</tissue>
    </source>
</reference>
<feature type="compositionally biased region" description="Polar residues" evidence="9">
    <location>
        <begin position="1174"/>
        <end position="1184"/>
    </location>
</feature>
<evidence type="ECO:0000256" key="3">
    <source>
        <dbReference type="ARBA" id="ARBA00022448"/>
    </source>
</evidence>
<feature type="compositionally biased region" description="Basic residues" evidence="9">
    <location>
        <begin position="1022"/>
        <end position="1038"/>
    </location>
</feature>
<feature type="compositionally biased region" description="Gly residues" evidence="9">
    <location>
        <begin position="360"/>
        <end position="370"/>
    </location>
</feature>
<feature type="region of interest" description="Disordered" evidence="9">
    <location>
        <begin position="1103"/>
        <end position="1189"/>
    </location>
</feature>
<dbReference type="Pfam" id="PF15255">
    <property type="entry name" value="CAP-ZIP_m"/>
    <property type="match status" value="1"/>
</dbReference>
<evidence type="ECO:0000256" key="6">
    <source>
        <dbReference type="ARBA" id="ARBA00022753"/>
    </source>
</evidence>
<evidence type="ECO:0000256" key="2">
    <source>
        <dbReference type="ARBA" id="ARBA00004236"/>
    </source>
</evidence>
<organism evidence="11 12">
    <name type="scientific">Chloebia gouldiae</name>
    <name type="common">Gouldian finch</name>
    <name type="synonym">Erythrura gouldiae</name>
    <dbReference type="NCBI Taxonomy" id="44316"/>
    <lineage>
        <taxon>Eukaryota</taxon>
        <taxon>Metazoa</taxon>
        <taxon>Chordata</taxon>
        <taxon>Craniata</taxon>
        <taxon>Vertebrata</taxon>
        <taxon>Euteleostomi</taxon>
        <taxon>Archelosauria</taxon>
        <taxon>Archosauria</taxon>
        <taxon>Dinosauria</taxon>
        <taxon>Saurischia</taxon>
        <taxon>Theropoda</taxon>
        <taxon>Coelurosauria</taxon>
        <taxon>Aves</taxon>
        <taxon>Neognathae</taxon>
        <taxon>Neoaves</taxon>
        <taxon>Telluraves</taxon>
        <taxon>Australaves</taxon>
        <taxon>Passeriformes</taxon>
        <taxon>Passeroidea</taxon>
        <taxon>Passeridae</taxon>
        <taxon>Chloebia</taxon>
    </lineage>
</organism>
<dbReference type="STRING" id="44316.ENSEGOP00005015645"/>
<name>A0A3L8SMZ0_CHLGU</name>
<feature type="region of interest" description="Disordered" evidence="9">
    <location>
        <begin position="195"/>
        <end position="332"/>
    </location>
</feature>
<feature type="compositionally biased region" description="Acidic residues" evidence="9">
    <location>
        <begin position="195"/>
        <end position="205"/>
    </location>
</feature>
<keyword evidence="7" id="KW-0472">Membrane</keyword>
<evidence type="ECO:0000256" key="5">
    <source>
        <dbReference type="ARBA" id="ARBA00022553"/>
    </source>
</evidence>
<dbReference type="Proteomes" id="UP000276834">
    <property type="component" value="Unassembled WGS sequence"/>
</dbReference>
<feature type="region of interest" description="Disordered" evidence="9">
    <location>
        <begin position="1016"/>
        <end position="1038"/>
    </location>
</feature>
<dbReference type="GO" id="GO:0031901">
    <property type="term" value="C:early endosome membrane"/>
    <property type="evidence" value="ECO:0007669"/>
    <property type="project" value="UniProtKB-SubCell"/>
</dbReference>
<feature type="region of interest" description="Disordered" evidence="9">
    <location>
        <begin position="344"/>
        <end position="676"/>
    </location>
</feature>
<feature type="region of interest" description="Disordered" evidence="9">
    <location>
        <begin position="799"/>
        <end position="830"/>
    </location>
</feature>
<evidence type="ECO:0000313" key="11">
    <source>
        <dbReference type="EMBL" id="RLW04025.1"/>
    </source>
</evidence>
<keyword evidence="12" id="KW-1185">Reference proteome</keyword>
<feature type="region of interest" description="Disordered" evidence="9">
    <location>
        <begin position="927"/>
        <end position="947"/>
    </location>
</feature>
<dbReference type="PANTHER" id="PTHR21669:SF38">
    <property type="entry name" value="WASH COMPLEX SUBUNIT 2A-RELATED"/>
    <property type="match status" value="1"/>
</dbReference>
<proteinExistence type="inferred from homology"/>
<dbReference type="GO" id="GO:1901981">
    <property type="term" value="F:phosphatidylinositol phosphate binding"/>
    <property type="evidence" value="ECO:0007669"/>
    <property type="project" value="TreeGrafter"/>
</dbReference>
<evidence type="ECO:0000256" key="9">
    <source>
        <dbReference type="SAM" id="MobiDB-lite"/>
    </source>
</evidence>
<evidence type="ECO:0000259" key="10">
    <source>
        <dbReference type="Pfam" id="PF15255"/>
    </source>
</evidence>
<feature type="compositionally biased region" description="Basic and acidic residues" evidence="9">
    <location>
        <begin position="617"/>
        <end position="627"/>
    </location>
</feature>
<accession>A0A3L8SMZ0</accession>
<comment type="subcellular location">
    <subcellularLocation>
        <location evidence="2">Cell membrane</location>
    </subcellularLocation>
    <subcellularLocation>
        <location evidence="1">Early endosome membrane</location>
    </subcellularLocation>
</comment>
<keyword evidence="3" id="KW-0813">Transport</keyword>
<dbReference type="GO" id="GO:1905394">
    <property type="term" value="F:retromer complex binding"/>
    <property type="evidence" value="ECO:0007669"/>
    <property type="project" value="TreeGrafter"/>
</dbReference>
<feature type="region of interest" description="Disordered" evidence="9">
    <location>
        <begin position="861"/>
        <end position="880"/>
    </location>
</feature>
<feature type="compositionally biased region" description="Acidic residues" evidence="9">
    <location>
        <begin position="799"/>
        <end position="809"/>
    </location>
</feature>
<dbReference type="GO" id="GO:0005829">
    <property type="term" value="C:cytosol"/>
    <property type="evidence" value="ECO:0007669"/>
    <property type="project" value="GOC"/>
</dbReference>
<feature type="compositionally biased region" description="Polar residues" evidence="9">
    <location>
        <begin position="546"/>
        <end position="556"/>
    </location>
</feature>
<keyword evidence="5" id="KW-0597">Phosphoprotein</keyword>
<dbReference type="EMBL" id="QUSF01000014">
    <property type="protein sequence ID" value="RLW04025.1"/>
    <property type="molecule type" value="Genomic_DNA"/>
</dbReference>
<evidence type="ECO:0000256" key="7">
    <source>
        <dbReference type="ARBA" id="ARBA00023136"/>
    </source>
</evidence>
<feature type="compositionally biased region" description="Basic and acidic residues" evidence="9">
    <location>
        <begin position="384"/>
        <end position="395"/>
    </location>
</feature>
<dbReference type="PANTHER" id="PTHR21669">
    <property type="entry name" value="CAPZ-INTERACTING PROTEIN AND RELATED PROTEINS"/>
    <property type="match status" value="1"/>
</dbReference>
<dbReference type="OrthoDB" id="751084at2759"/>
<feature type="compositionally biased region" description="Basic and acidic residues" evidence="9">
    <location>
        <begin position="487"/>
        <end position="511"/>
    </location>
</feature>
<dbReference type="GO" id="GO:0042147">
    <property type="term" value="P:retrograde transport, endosome to Golgi"/>
    <property type="evidence" value="ECO:0007669"/>
    <property type="project" value="TreeGrafter"/>
</dbReference>
<comment type="caution">
    <text evidence="11">The sequence shown here is derived from an EMBL/GenBank/DDBJ whole genome shotgun (WGS) entry which is preliminary data.</text>
</comment>
<protein>
    <recommendedName>
        <fullName evidence="10">FAM21/CAPZIP domain-containing protein</fullName>
    </recommendedName>
</protein>